<gene>
    <name evidence="1" type="ORF">KIH39_07110</name>
</gene>
<evidence type="ECO:0000313" key="1">
    <source>
        <dbReference type="EMBL" id="QVL33670.1"/>
    </source>
</evidence>
<dbReference type="EMBL" id="CP074694">
    <property type="protein sequence ID" value="QVL33670.1"/>
    <property type="molecule type" value="Genomic_DNA"/>
</dbReference>
<accession>A0A8E6EW67</accession>
<protein>
    <submittedName>
        <fullName evidence="1">Uncharacterized protein</fullName>
    </submittedName>
</protein>
<proteinExistence type="predicted"/>
<name>A0A8E6EW67_9BACT</name>
<dbReference type="KEGG" id="tsph:KIH39_07110"/>
<organism evidence="1 2">
    <name type="scientific">Telmatocola sphagniphila</name>
    <dbReference type="NCBI Taxonomy" id="1123043"/>
    <lineage>
        <taxon>Bacteria</taxon>
        <taxon>Pseudomonadati</taxon>
        <taxon>Planctomycetota</taxon>
        <taxon>Planctomycetia</taxon>
        <taxon>Gemmatales</taxon>
        <taxon>Gemmataceae</taxon>
    </lineage>
</organism>
<evidence type="ECO:0000313" key="2">
    <source>
        <dbReference type="Proteomes" id="UP000676194"/>
    </source>
</evidence>
<reference evidence="1" key="1">
    <citation type="submission" date="2021-05" db="EMBL/GenBank/DDBJ databases">
        <title>Complete genome sequence of the cellulolytic planctomycete Telmatocola sphagniphila SP2T and characterization of the first cellulase from planctomycetes.</title>
        <authorList>
            <person name="Rakitin A.L."/>
            <person name="Beletsky A.V."/>
            <person name="Naumoff D.G."/>
            <person name="Kulichevskaya I.S."/>
            <person name="Mardanov A.V."/>
            <person name="Ravin N.V."/>
            <person name="Dedysh S.N."/>
        </authorList>
    </citation>
    <scope>NUCLEOTIDE SEQUENCE</scope>
    <source>
        <strain evidence="1">SP2T</strain>
    </source>
</reference>
<keyword evidence="2" id="KW-1185">Reference proteome</keyword>
<dbReference type="RefSeq" id="WP_213498597.1">
    <property type="nucleotide sequence ID" value="NZ_CP074694.1"/>
</dbReference>
<dbReference type="AlphaFoldDB" id="A0A8E6EW67"/>
<sequence length="142" mass="15913">MARKTNKTQIVAFKVEEDLADFLNKLPNKSDFIRKAIVAQFGMECPLCSGTGVVPCGIHNHYKQVITDNNTHPCEKCGGDEPFPMKSEGIAKTDRKRLEQFLHGGPLYCKNCYEKLPACDDCGWHLPVELAADHVRKAHTQN</sequence>
<dbReference type="Proteomes" id="UP000676194">
    <property type="component" value="Chromosome"/>
</dbReference>